<dbReference type="InterPro" id="IPR014284">
    <property type="entry name" value="RNA_pol_sigma-70_dom"/>
</dbReference>
<dbReference type="SUPFAM" id="SSF88946">
    <property type="entry name" value="Sigma2 domain of RNA polymerase sigma factors"/>
    <property type="match status" value="1"/>
</dbReference>
<dbReference type="PANTHER" id="PTHR43133">
    <property type="entry name" value="RNA POLYMERASE ECF-TYPE SIGMA FACTO"/>
    <property type="match status" value="1"/>
</dbReference>
<keyword evidence="3" id="KW-0731">Sigma factor</keyword>
<evidence type="ECO:0000259" key="7">
    <source>
        <dbReference type="Pfam" id="PF08281"/>
    </source>
</evidence>
<evidence type="ECO:0000256" key="4">
    <source>
        <dbReference type="ARBA" id="ARBA00023125"/>
    </source>
</evidence>
<dbReference type="PANTHER" id="PTHR43133:SF8">
    <property type="entry name" value="RNA POLYMERASE SIGMA FACTOR HI_1459-RELATED"/>
    <property type="match status" value="1"/>
</dbReference>
<name>A0A6L2R5L3_9BACT</name>
<keyword evidence="5" id="KW-0804">Transcription</keyword>
<sequence length="189" mass="21381">MAASSRLIQAVQSCRARLLGFISNRVKVRDDAEDIMQDIVLRLFQTDVASDPVDDAVAWLFRAARNAITDGWRKKREEQLPAADADALDFTLASTPELVEITEVLCARTGTAEDTYLAGIFWQELRIALDALPDTQREIFVKTELENCSYKQLAEEMDIPIATLLSKKHKAVLRLRERLRKVYDAIINS</sequence>
<feature type="domain" description="RNA polymerase sigma-70 region 2" evidence="6">
    <location>
        <begin position="11"/>
        <end position="76"/>
    </location>
</feature>
<dbReference type="Gene3D" id="1.10.1740.10">
    <property type="match status" value="1"/>
</dbReference>
<dbReference type="Gene3D" id="1.10.10.10">
    <property type="entry name" value="Winged helix-like DNA-binding domain superfamily/Winged helix DNA-binding domain"/>
    <property type="match status" value="1"/>
</dbReference>
<dbReference type="InterPro" id="IPR039425">
    <property type="entry name" value="RNA_pol_sigma-70-like"/>
</dbReference>
<reference evidence="8 9" key="1">
    <citation type="journal article" date="2020" name="ISME J.">
        <title>Parallel Reductive Genome Evolution in Desulfovibrio Ectosymbionts Independently Acquired by Trichonympha Protists in the Termite Gut.</title>
        <authorList>
            <person name="Takeuchi M."/>
            <person name="Kuwahara H."/>
            <person name="Murakami T."/>
            <person name="Takahashi K."/>
            <person name="Kajitani R."/>
            <person name="Toyoda A."/>
            <person name="Itoh T."/>
            <person name="Ohkuma M."/>
            <person name="Hongoh Y."/>
        </authorList>
    </citation>
    <scope>NUCLEOTIDE SEQUENCE [LARGE SCALE GENOMIC DNA]</scope>
    <source>
        <strain evidence="8">ZnDsv-02</strain>
    </source>
</reference>
<dbReference type="Pfam" id="PF04542">
    <property type="entry name" value="Sigma70_r2"/>
    <property type="match status" value="1"/>
</dbReference>
<dbReference type="Proteomes" id="UP000505077">
    <property type="component" value="Unassembled WGS sequence"/>
</dbReference>
<evidence type="ECO:0000256" key="2">
    <source>
        <dbReference type="ARBA" id="ARBA00023015"/>
    </source>
</evidence>
<dbReference type="GO" id="GO:0006352">
    <property type="term" value="P:DNA-templated transcription initiation"/>
    <property type="evidence" value="ECO:0007669"/>
    <property type="project" value="InterPro"/>
</dbReference>
<dbReference type="Pfam" id="PF08281">
    <property type="entry name" value="Sigma70_r4_2"/>
    <property type="match status" value="1"/>
</dbReference>
<dbReference type="InterPro" id="IPR013324">
    <property type="entry name" value="RNA_pol_sigma_r3/r4-like"/>
</dbReference>
<evidence type="ECO:0000259" key="6">
    <source>
        <dbReference type="Pfam" id="PF04542"/>
    </source>
</evidence>
<accession>A0A6L2R5L3</accession>
<proteinExistence type="inferred from homology"/>
<evidence type="ECO:0000313" key="8">
    <source>
        <dbReference type="EMBL" id="GFH62861.1"/>
    </source>
</evidence>
<keyword evidence="4" id="KW-0238">DNA-binding</keyword>
<keyword evidence="2" id="KW-0805">Transcription regulation</keyword>
<evidence type="ECO:0000256" key="1">
    <source>
        <dbReference type="ARBA" id="ARBA00010641"/>
    </source>
</evidence>
<dbReference type="InterPro" id="IPR013325">
    <property type="entry name" value="RNA_pol_sigma_r2"/>
</dbReference>
<evidence type="ECO:0000256" key="5">
    <source>
        <dbReference type="ARBA" id="ARBA00023163"/>
    </source>
</evidence>
<dbReference type="InterPro" id="IPR013249">
    <property type="entry name" value="RNA_pol_sigma70_r4_t2"/>
</dbReference>
<evidence type="ECO:0000313" key="9">
    <source>
        <dbReference type="Proteomes" id="UP000505077"/>
    </source>
</evidence>
<dbReference type="NCBIfam" id="TIGR02937">
    <property type="entry name" value="sigma70-ECF"/>
    <property type="match status" value="1"/>
</dbReference>
<dbReference type="InterPro" id="IPR007627">
    <property type="entry name" value="RNA_pol_sigma70_r2"/>
</dbReference>
<comment type="caution">
    <text evidence="8">The sequence shown here is derived from an EMBL/GenBank/DDBJ whole genome shotgun (WGS) entry which is preliminary data.</text>
</comment>
<comment type="similarity">
    <text evidence="1">Belongs to the sigma-70 factor family. ECF subfamily.</text>
</comment>
<dbReference type="GO" id="GO:0003677">
    <property type="term" value="F:DNA binding"/>
    <property type="evidence" value="ECO:0007669"/>
    <property type="project" value="UniProtKB-KW"/>
</dbReference>
<dbReference type="InterPro" id="IPR036388">
    <property type="entry name" value="WH-like_DNA-bd_sf"/>
</dbReference>
<feature type="domain" description="RNA polymerase sigma factor 70 region 4 type 2" evidence="7">
    <location>
        <begin position="124"/>
        <end position="175"/>
    </location>
</feature>
<dbReference type="AlphaFoldDB" id="A0A6L2R5L3"/>
<evidence type="ECO:0000256" key="3">
    <source>
        <dbReference type="ARBA" id="ARBA00023082"/>
    </source>
</evidence>
<dbReference type="GO" id="GO:0016987">
    <property type="term" value="F:sigma factor activity"/>
    <property type="evidence" value="ECO:0007669"/>
    <property type="project" value="UniProtKB-KW"/>
</dbReference>
<dbReference type="SUPFAM" id="SSF88659">
    <property type="entry name" value="Sigma3 and sigma4 domains of RNA polymerase sigma factors"/>
    <property type="match status" value="1"/>
</dbReference>
<organism evidence="8 9">
    <name type="scientific">Candidatus Desulfovibrio kirbyi</name>
    <dbReference type="NCBI Taxonomy" id="2696086"/>
    <lineage>
        <taxon>Bacteria</taxon>
        <taxon>Pseudomonadati</taxon>
        <taxon>Thermodesulfobacteriota</taxon>
        <taxon>Desulfovibrionia</taxon>
        <taxon>Desulfovibrionales</taxon>
        <taxon>Desulfovibrionaceae</taxon>
        <taxon>Desulfovibrio</taxon>
    </lineage>
</organism>
<protein>
    <submittedName>
        <fullName evidence="8">RNA polymerase subunit sigma-24</fullName>
    </submittedName>
</protein>
<dbReference type="CDD" id="cd06171">
    <property type="entry name" value="Sigma70_r4"/>
    <property type="match status" value="1"/>
</dbReference>
<gene>
    <name evidence="8" type="ORF">ZNDK_0632</name>
</gene>
<dbReference type="EMBL" id="BLLL01000006">
    <property type="protein sequence ID" value="GFH62861.1"/>
    <property type="molecule type" value="Genomic_DNA"/>
</dbReference>